<keyword evidence="10" id="KW-1185">Reference proteome</keyword>
<evidence type="ECO:0000256" key="7">
    <source>
        <dbReference type="SAM" id="Phobius"/>
    </source>
</evidence>
<keyword evidence="4 7" id="KW-0812">Transmembrane</keyword>
<keyword evidence="3" id="KW-1003">Cell membrane</keyword>
<evidence type="ECO:0000256" key="2">
    <source>
        <dbReference type="ARBA" id="ARBA00022448"/>
    </source>
</evidence>
<evidence type="ECO:0000256" key="5">
    <source>
        <dbReference type="ARBA" id="ARBA00022989"/>
    </source>
</evidence>
<evidence type="ECO:0000256" key="1">
    <source>
        <dbReference type="ARBA" id="ARBA00004651"/>
    </source>
</evidence>
<feature type="transmembrane region" description="Helical" evidence="7">
    <location>
        <begin position="234"/>
        <end position="256"/>
    </location>
</feature>
<dbReference type="InterPro" id="IPR011701">
    <property type="entry name" value="MFS"/>
</dbReference>
<sequence length="422" mass="46531">MKIGKVLSKLTEPFQALQNRLFAKVYLAQTISLLGDAFTWVGLALLAYQFGEGRAAVILATALTLRVTAFIIFSPFAGVLADRIDRKRILYTTHFIRMGLVALLPFISAEWQIYVLVFLMNVFNAFFSPTYRSIIPQIVDKKLYRQAIGLSAATYQLLGVLGPGLAGIFAIWLGAREIFLIDAATFIIAGILLMSLPKSFLNVPKEDDPKKHPTTWQDVTKGARLLFKNKYIRFALFIELVSAMAGAFILVNSIVLVKGGLSLADREYGLIMASFGIGATVAAFVSGAIDKSKSRQVSLILGALTLGLAISAANYLNFSLLFVFWIIAGLGQSLAEIPSETLIGENIPDQEQEKVYGSHFAFSHLWWAISYPIAGLLGTNFPEKDFLYGGILTLSLLLMVFLFLRPKEKPLISDHFKLTNID</sequence>
<dbReference type="OrthoDB" id="9815624at2"/>
<dbReference type="STRING" id="641691.SAMN05421636_108313"/>
<keyword evidence="6 7" id="KW-0472">Membrane</keyword>
<accession>A0A1G7GWA9</accession>
<evidence type="ECO:0000259" key="8">
    <source>
        <dbReference type="PROSITE" id="PS50850"/>
    </source>
</evidence>
<dbReference type="RefSeq" id="WP_091872205.1">
    <property type="nucleotide sequence ID" value="NZ_FNAO01000008.1"/>
</dbReference>
<feature type="transmembrane region" description="Helical" evidence="7">
    <location>
        <begin position="386"/>
        <end position="404"/>
    </location>
</feature>
<reference evidence="9 10" key="1">
    <citation type="submission" date="2016-10" db="EMBL/GenBank/DDBJ databases">
        <authorList>
            <person name="de Groot N.N."/>
        </authorList>
    </citation>
    <scope>NUCLEOTIDE SEQUENCE [LARGE SCALE GENOMIC DNA]</scope>
    <source>
        <strain evidence="9 10">DSM 23421</strain>
    </source>
</reference>
<feature type="domain" description="Major facilitator superfamily (MFS) profile" evidence="8">
    <location>
        <begin position="21"/>
        <end position="408"/>
    </location>
</feature>
<protein>
    <submittedName>
        <fullName evidence="9">MFS transporter, NRE family, putaive nickel resistance protein</fullName>
    </submittedName>
</protein>
<feature type="transmembrane region" description="Helical" evidence="7">
    <location>
        <begin position="355"/>
        <end position="374"/>
    </location>
</feature>
<organism evidence="9 10">
    <name type="scientific">Pricia antarctica</name>
    <dbReference type="NCBI Taxonomy" id="641691"/>
    <lineage>
        <taxon>Bacteria</taxon>
        <taxon>Pseudomonadati</taxon>
        <taxon>Bacteroidota</taxon>
        <taxon>Flavobacteriia</taxon>
        <taxon>Flavobacteriales</taxon>
        <taxon>Flavobacteriaceae</taxon>
        <taxon>Pricia</taxon>
    </lineage>
</organism>
<feature type="transmembrane region" description="Helical" evidence="7">
    <location>
        <begin position="56"/>
        <end position="77"/>
    </location>
</feature>
<dbReference type="PANTHER" id="PTHR43266:SF2">
    <property type="entry name" value="MAJOR FACILITATOR SUPERFAMILY (MFS) PROFILE DOMAIN-CONTAINING PROTEIN"/>
    <property type="match status" value="1"/>
</dbReference>
<name>A0A1G7GWA9_9FLAO</name>
<dbReference type="InterPro" id="IPR020846">
    <property type="entry name" value="MFS_dom"/>
</dbReference>
<dbReference type="Proteomes" id="UP000199109">
    <property type="component" value="Unassembled WGS sequence"/>
</dbReference>
<keyword evidence="5 7" id="KW-1133">Transmembrane helix</keyword>
<feature type="transmembrane region" description="Helical" evidence="7">
    <location>
        <begin position="297"/>
        <end position="316"/>
    </location>
</feature>
<dbReference type="Pfam" id="PF07690">
    <property type="entry name" value="MFS_1"/>
    <property type="match status" value="1"/>
</dbReference>
<evidence type="ECO:0000313" key="9">
    <source>
        <dbReference type="EMBL" id="SDE92343.1"/>
    </source>
</evidence>
<proteinExistence type="predicted"/>
<dbReference type="CDD" id="cd06173">
    <property type="entry name" value="MFS_MefA_like"/>
    <property type="match status" value="1"/>
</dbReference>
<dbReference type="PANTHER" id="PTHR43266">
    <property type="entry name" value="MACROLIDE-EFFLUX PROTEIN"/>
    <property type="match status" value="1"/>
</dbReference>
<feature type="transmembrane region" description="Helical" evidence="7">
    <location>
        <begin position="152"/>
        <end position="172"/>
    </location>
</feature>
<evidence type="ECO:0000313" key="10">
    <source>
        <dbReference type="Proteomes" id="UP000199109"/>
    </source>
</evidence>
<dbReference type="Gene3D" id="1.20.1250.20">
    <property type="entry name" value="MFS general substrate transporter like domains"/>
    <property type="match status" value="1"/>
</dbReference>
<dbReference type="GO" id="GO:0005886">
    <property type="term" value="C:plasma membrane"/>
    <property type="evidence" value="ECO:0007669"/>
    <property type="project" value="UniProtKB-SubCell"/>
</dbReference>
<dbReference type="InterPro" id="IPR036259">
    <property type="entry name" value="MFS_trans_sf"/>
</dbReference>
<dbReference type="AlphaFoldDB" id="A0A1G7GWA9"/>
<keyword evidence="2" id="KW-0813">Transport</keyword>
<evidence type="ECO:0000256" key="6">
    <source>
        <dbReference type="ARBA" id="ARBA00023136"/>
    </source>
</evidence>
<feature type="transmembrane region" description="Helical" evidence="7">
    <location>
        <begin position="21"/>
        <end position="50"/>
    </location>
</feature>
<feature type="transmembrane region" description="Helical" evidence="7">
    <location>
        <begin position="178"/>
        <end position="196"/>
    </location>
</feature>
<dbReference type="GO" id="GO:0022857">
    <property type="term" value="F:transmembrane transporter activity"/>
    <property type="evidence" value="ECO:0007669"/>
    <property type="project" value="InterPro"/>
</dbReference>
<feature type="transmembrane region" description="Helical" evidence="7">
    <location>
        <begin position="268"/>
        <end position="285"/>
    </location>
</feature>
<evidence type="ECO:0000256" key="4">
    <source>
        <dbReference type="ARBA" id="ARBA00022692"/>
    </source>
</evidence>
<dbReference type="SUPFAM" id="SSF103473">
    <property type="entry name" value="MFS general substrate transporter"/>
    <property type="match status" value="1"/>
</dbReference>
<gene>
    <name evidence="9" type="ORF">SAMN05421636_108313</name>
</gene>
<evidence type="ECO:0000256" key="3">
    <source>
        <dbReference type="ARBA" id="ARBA00022475"/>
    </source>
</evidence>
<comment type="subcellular location">
    <subcellularLocation>
        <location evidence="1">Cell membrane</location>
        <topology evidence="1">Multi-pass membrane protein</topology>
    </subcellularLocation>
</comment>
<dbReference type="EMBL" id="FNAO01000008">
    <property type="protein sequence ID" value="SDE92343.1"/>
    <property type="molecule type" value="Genomic_DNA"/>
</dbReference>
<dbReference type="PROSITE" id="PS50850">
    <property type="entry name" value="MFS"/>
    <property type="match status" value="1"/>
</dbReference>